<accession>A0A1D1W175</accession>
<gene>
    <name evidence="1" type="primary">RvY_17168-1</name>
    <name evidence="1" type="synonym">RvY_17168.1</name>
    <name evidence="1" type="ORF">RvY_17168</name>
</gene>
<evidence type="ECO:0000313" key="2">
    <source>
        <dbReference type="Proteomes" id="UP000186922"/>
    </source>
</evidence>
<dbReference type="AlphaFoldDB" id="A0A1D1W175"/>
<organism evidence="1 2">
    <name type="scientific">Ramazzottius varieornatus</name>
    <name type="common">Water bear</name>
    <name type="synonym">Tardigrade</name>
    <dbReference type="NCBI Taxonomy" id="947166"/>
    <lineage>
        <taxon>Eukaryota</taxon>
        <taxon>Metazoa</taxon>
        <taxon>Ecdysozoa</taxon>
        <taxon>Tardigrada</taxon>
        <taxon>Eutardigrada</taxon>
        <taxon>Parachela</taxon>
        <taxon>Hypsibioidea</taxon>
        <taxon>Ramazzottiidae</taxon>
        <taxon>Ramazzottius</taxon>
    </lineage>
</organism>
<evidence type="ECO:0000313" key="1">
    <source>
        <dbReference type="EMBL" id="GAV07322.1"/>
    </source>
</evidence>
<protein>
    <submittedName>
        <fullName evidence="1">Uncharacterized protein</fullName>
    </submittedName>
</protein>
<dbReference type="EMBL" id="BDGG01000015">
    <property type="protein sequence ID" value="GAV07322.1"/>
    <property type="molecule type" value="Genomic_DNA"/>
</dbReference>
<reference evidence="1 2" key="1">
    <citation type="journal article" date="2016" name="Nat. Commun.">
        <title>Extremotolerant tardigrade genome and improved radiotolerance of human cultured cells by tardigrade-unique protein.</title>
        <authorList>
            <person name="Hashimoto T."/>
            <person name="Horikawa D.D."/>
            <person name="Saito Y."/>
            <person name="Kuwahara H."/>
            <person name="Kozuka-Hata H."/>
            <person name="Shin-I T."/>
            <person name="Minakuchi Y."/>
            <person name="Ohishi K."/>
            <person name="Motoyama A."/>
            <person name="Aizu T."/>
            <person name="Enomoto A."/>
            <person name="Kondo K."/>
            <person name="Tanaka S."/>
            <person name="Hara Y."/>
            <person name="Koshikawa S."/>
            <person name="Sagara H."/>
            <person name="Miura T."/>
            <person name="Yokobori S."/>
            <person name="Miyagawa K."/>
            <person name="Suzuki Y."/>
            <person name="Kubo T."/>
            <person name="Oyama M."/>
            <person name="Kohara Y."/>
            <person name="Fujiyama A."/>
            <person name="Arakawa K."/>
            <person name="Katayama T."/>
            <person name="Toyoda A."/>
            <person name="Kunieda T."/>
        </authorList>
    </citation>
    <scope>NUCLEOTIDE SEQUENCE [LARGE SCALE GENOMIC DNA]</scope>
    <source>
        <strain evidence="1 2">YOKOZUNA-1</strain>
    </source>
</reference>
<feature type="non-terminal residue" evidence="1">
    <location>
        <position position="1"/>
    </location>
</feature>
<keyword evidence="2" id="KW-1185">Reference proteome</keyword>
<name>A0A1D1W175_RAMVA</name>
<sequence>LAGQAESANYPTALHNSPLLLPAIPRLTRRSSVNATQLISSPSIAPSFLWNIEDYPLLLPSLTSGFRRRALNNKKIHSDHSIGTFLDLSCMENS</sequence>
<dbReference type="Proteomes" id="UP000186922">
    <property type="component" value="Unassembled WGS sequence"/>
</dbReference>
<comment type="caution">
    <text evidence="1">The sequence shown here is derived from an EMBL/GenBank/DDBJ whole genome shotgun (WGS) entry which is preliminary data.</text>
</comment>
<proteinExistence type="predicted"/>